<keyword evidence="4" id="KW-1185">Reference proteome</keyword>
<dbReference type="SUPFAM" id="SSF54909">
    <property type="entry name" value="Dimeric alpha+beta barrel"/>
    <property type="match status" value="1"/>
</dbReference>
<proteinExistence type="inferred from homology"/>
<dbReference type="RefSeq" id="WP_062176485.1">
    <property type="nucleotide sequence ID" value="NZ_BBXL01000002.1"/>
</dbReference>
<protein>
    <submittedName>
        <fullName evidence="3">Uncharacterized conserved protein YciI, contains a putative active-site phosphohistidine</fullName>
    </submittedName>
</protein>
<organism evidence="3 4">
    <name type="scientific">Dysgonomonas macrotermitis</name>
    <dbReference type="NCBI Taxonomy" id="1346286"/>
    <lineage>
        <taxon>Bacteria</taxon>
        <taxon>Pseudomonadati</taxon>
        <taxon>Bacteroidota</taxon>
        <taxon>Bacteroidia</taxon>
        <taxon>Bacteroidales</taxon>
        <taxon>Dysgonomonadaceae</taxon>
        <taxon>Dysgonomonas</taxon>
    </lineage>
</organism>
<dbReference type="Gene3D" id="3.30.70.1060">
    <property type="entry name" value="Dimeric alpha+beta barrel"/>
    <property type="match status" value="1"/>
</dbReference>
<accession>A0A1M4WDF9</accession>
<dbReference type="OrthoDB" id="8481699at2"/>
<evidence type="ECO:0000256" key="1">
    <source>
        <dbReference type="ARBA" id="ARBA00007689"/>
    </source>
</evidence>
<name>A0A1M4WDF9_9BACT</name>
<dbReference type="InterPro" id="IPR005545">
    <property type="entry name" value="YCII"/>
</dbReference>
<dbReference type="InterPro" id="IPR011008">
    <property type="entry name" value="Dimeric_a/b-barrel"/>
</dbReference>
<evidence type="ECO:0000313" key="4">
    <source>
        <dbReference type="Proteomes" id="UP000184480"/>
    </source>
</evidence>
<sequence length="112" mass="12891">MENAKISKFLIIYQDLNTEDTFTAEQVTDATNAHVEHLKDLDSKGILFLCGPLLGREDKAMLILNAKSYEEAESYVLRDPFIVRKGYNTYLIHEIQEANSANNYLLMHYTNM</sequence>
<dbReference type="Proteomes" id="UP000184480">
    <property type="component" value="Unassembled WGS sequence"/>
</dbReference>
<feature type="domain" description="YCII-related" evidence="2">
    <location>
        <begin position="19"/>
        <end position="94"/>
    </location>
</feature>
<comment type="similarity">
    <text evidence="1">Belongs to the YciI family.</text>
</comment>
<dbReference type="EMBL" id="FQUC01000002">
    <property type="protein sequence ID" value="SHE79288.1"/>
    <property type="molecule type" value="Genomic_DNA"/>
</dbReference>
<dbReference type="Pfam" id="PF03795">
    <property type="entry name" value="YCII"/>
    <property type="match status" value="1"/>
</dbReference>
<dbReference type="PANTHER" id="PTHR37828">
    <property type="entry name" value="GSR2449 PROTEIN"/>
    <property type="match status" value="1"/>
</dbReference>
<reference evidence="4" key="1">
    <citation type="submission" date="2016-11" db="EMBL/GenBank/DDBJ databases">
        <authorList>
            <person name="Varghese N."/>
            <person name="Submissions S."/>
        </authorList>
    </citation>
    <scope>NUCLEOTIDE SEQUENCE [LARGE SCALE GENOMIC DNA]</scope>
    <source>
        <strain evidence="4">DSM 27370</strain>
    </source>
</reference>
<dbReference type="STRING" id="1346286.SAMN05444362_102199"/>
<dbReference type="PANTHER" id="PTHR37828:SF1">
    <property type="entry name" value="YCII-RELATED DOMAIN-CONTAINING PROTEIN"/>
    <property type="match status" value="1"/>
</dbReference>
<dbReference type="AlphaFoldDB" id="A0A1M4WDF9"/>
<gene>
    <name evidence="3" type="ORF">SAMN05444362_102199</name>
</gene>
<evidence type="ECO:0000313" key="3">
    <source>
        <dbReference type="EMBL" id="SHE79288.1"/>
    </source>
</evidence>
<evidence type="ECO:0000259" key="2">
    <source>
        <dbReference type="Pfam" id="PF03795"/>
    </source>
</evidence>